<evidence type="ECO:0000256" key="1">
    <source>
        <dbReference type="SAM" id="MobiDB-lite"/>
    </source>
</evidence>
<comment type="caution">
    <text evidence="2">The sequence shown here is derived from an EMBL/GenBank/DDBJ whole genome shotgun (WGS) entry which is preliminary data.</text>
</comment>
<feature type="compositionally biased region" description="Basic and acidic residues" evidence="1">
    <location>
        <begin position="92"/>
        <end position="103"/>
    </location>
</feature>
<reference evidence="2 3" key="1">
    <citation type="journal article" date="2018" name="Front. Plant Sci.">
        <title>Red Clover (Trifolium pratense) and Zigzag Clover (T. medium) - A Picture of Genomic Similarities and Differences.</title>
        <authorList>
            <person name="Dluhosova J."/>
            <person name="Istvanek J."/>
            <person name="Nedelnik J."/>
            <person name="Repkova J."/>
        </authorList>
    </citation>
    <scope>NUCLEOTIDE SEQUENCE [LARGE SCALE GENOMIC DNA]</scope>
    <source>
        <strain evidence="3">cv. 10/8</strain>
        <tissue evidence="2">Leaf</tissue>
    </source>
</reference>
<feature type="non-terminal residue" evidence="2">
    <location>
        <position position="1"/>
    </location>
</feature>
<evidence type="ECO:0000313" key="2">
    <source>
        <dbReference type="EMBL" id="MCI03003.1"/>
    </source>
</evidence>
<dbReference type="EMBL" id="LXQA010050897">
    <property type="protein sequence ID" value="MCI03003.1"/>
    <property type="molecule type" value="Genomic_DNA"/>
</dbReference>
<sequence>GNGGGSELPGQLLNIIGSTHVFQVRMSSYFESRGRQSFTANKILKPTVKVEQEDTVANICSSSSGPPTVKTPILAQKRRRLILHSSPDSADMDQKDIVEDSDD</sequence>
<evidence type="ECO:0000313" key="3">
    <source>
        <dbReference type="Proteomes" id="UP000265520"/>
    </source>
</evidence>
<accession>A0A392NT64</accession>
<dbReference type="AlphaFoldDB" id="A0A392NT64"/>
<protein>
    <submittedName>
        <fullName evidence="2">Replication factor A protein</fullName>
    </submittedName>
</protein>
<organism evidence="2 3">
    <name type="scientific">Trifolium medium</name>
    <dbReference type="NCBI Taxonomy" id="97028"/>
    <lineage>
        <taxon>Eukaryota</taxon>
        <taxon>Viridiplantae</taxon>
        <taxon>Streptophyta</taxon>
        <taxon>Embryophyta</taxon>
        <taxon>Tracheophyta</taxon>
        <taxon>Spermatophyta</taxon>
        <taxon>Magnoliopsida</taxon>
        <taxon>eudicotyledons</taxon>
        <taxon>Gunneridae</taxon>
        <taxon>Pentapetalae</taxon>
        <taxon>rosids</taxon>
        <taxon>fabids</taxon>
        <taxon>Fabales</taxon>
        <taxon>Fabaceae</taxon>
        <taxon>Papilionoideae</taxon>
        <taxon>50 kb inversion clade</taxon>
        <taxon>NPAAA clade</taxon>
        <taxon>Hologalegina</taxon>
        <taxon>IRL clade</taxon>
        <taxon>Trifolieae</taxon>
        <taxon>Trifolium</taxon>
    </lineage>
</organism>
<name>A0A392NT64_9FABA</name>
<gene>
    <name evidence="2" type="ORF">A2U01_0024037</name>
</gene>
<keyword evidence="3" id="KW-1185">Reference proteome</keyword>
<feature type="region of interest" description="Disordered" evidence="1">
    <location>
        <begin position="83"/>
        <end position="103"/>
    </location>
</feature>
<proteinExistence type="predicted"/>
<dbReference type="Proteomes" id="UP000265520">
    <property type="component" value="Unassembled WGS sequence"/>
</dbReference>